<dbReference type="SUPFAM" id="SSF52540">
    <property type="entry name" value="P-loop containing nucleoside triphosphate hydrolases"/>
    <property type="match status" value="1"/>
</dbReference>
<evidence type="ECO:0000256" key="5">
    <source>
        <dbReference type="PROSITE-ProRule" id="PRU01213"/>
    </source>
</evidence>
<dbReference type="InterPro" id="IPR004606">
    <property type="entry name" value="Mop_domain"/>
</dbReference>
<evidence type="ECO:0000259" key="7">
    <source>
        <dbReference type="PROSITE" id="PS51866"/>
    </source>
</evidence>
<organism evidence="8 9">
    <name type="scientific">Nocardioides nanhaiensis</name>
    <dbReference type="NCBI Taxonomy" id="1476871"/>
    <lineage>
        <taxon>Bacteria</taxon>
        <taxon>Bacillati</taxon>
        <taxon>Actinomycetota</taxon>
        <taxon>Actinomycetes</taxon>
        <taxon>Propionibacteriales</taxon>
        <taxon>Nocardioidaceae</taxon>
        <taxon>Nocardioides</taxon>
    </lineage>
</organism>
<dbReference type="InterPro" id="IPR017871">
    <property type="entry name" value="ABC_transporter-like_CS"/>
</dbReference>
<protein>
    <submittedName>
        <fullName evidence="8">ABC transporter ATP-binding protein</fullName>
    </submittedName>
</protein>
<evidence type="ECO:0000313" key="9">
    <source>
        <dbReference type="Proteomes" id="UP001500621"/>
    </source>
</evidence>
<keyword evidence="1" id="KW-0813">Transport</keyword>
<dbReference type="InterPro" id="IPR050093">
    <property type="entry name" value="ABC_SmlMolc_Importer"/>
</dbReference>
<keyword evidence="3" id="KW-0547">Nucleotide-binding</keyword>
<evidence type="ECO:0000256" key="4">
    <source>
        <dbReference type="ARBA" id="ARBA00022840"/>
    </source>
</evidence>
<dbReference type="Gene3D" id="3.40.50.300">
    <property type="entry name" value="P-loop containing nucleotide triphosphate hydrolases"/>
    <property type="match status" value="1"/>
</dbReference>
<accession>A0ABP8W2M8</accession>
<evidence type="ECO:0000259" key="6">
    <source>
        <dbReference type="PROSITE" id="PS50893"/>
    </source>
</evidence>
<dbReference type="PANTHER" id="PTHR42781:SF4">
    <property type="entry name" value="SPERMIDINE_PUTRESCINE IMPORT ATP-BINDING PROTEIN POTA"/>
    <property type="match status" value="1"/>
</dbReference>
<dbReference type="Gene3D" id="2.40.50.100">
    <property type="match status" value="1"/>
</dbReference>
<comment type="caution">
    <text evidence="8">The sequence shown here is derived from an EMBL/GenBank/DDBJ whole genome shotgun (WGS) entry which is preliminary data.</text>
</comment>
<dbReference type="Proteomes" id="UP001500621">
    <property type="component" value="Unassembled WGS sequence"/>
</dbReference>
<proteinExistence type="predicted"/>
<evidence type="ECO:0000313" key="8">
    <source>
        <dbReference type="EMBL" id="GAA4679700.1"/>
    </source>
</evidence>
<name>A0ABP8W2M8_9ACTN</name>
<dbReference type="PANTHER" id="PTHR42781">
    <property type="entry name" value="SPERMIDINE/PUTRESCINE IMPORT ATP-BINDING PROTEIN POTA"/>
    <property type="match status" value="1"/>
</dbReference>
<keyword evidence="2 5" id="KW-0500">Molybdenum</keyword>
<dbReference type="InterPro" id="IPR005116">
    <property type="entry name" value="Transp-assoc_OB_typ1"/>
</dbReference>
<dbReference type="GO" id="GO:0005524">
    <property type="term" value="F:ATP binding"/>
    <property type="evidence" value="ECO:0007669"/>
    <property type="project" value="UniProtKB-KW"/>
</dbReference>
<evidence type="ECO:0000256" key="2">
    <source>
        <dbReference type="ARBA" id="ARBA00022505"/>
    </source>
</evidence>
<feature type="domain" description="ABC transporter" evidence="6">
    <location>
        <begin position="1"/>
        <end position="229"/>
    </location>
</feature>
<dbReference type="SUPFAM" id="SSF50331">
    <property type="entry name" value="MOP-like"/>
    <property type="match status" value="1"/>
</dbReference>
<dbReference type="InterPro" id="IPR008995">
    <property type="entry name" value="Mo/tungstate-bd_C_term_dom"/>
</dbReference>
<dbReference type="PROSITE" id="PS50893">
    <property type="entry name" value="ABC_TRANSPORTER_2"/>
    <property type="match status" value="1"/>
</dbReference>
<dbReference type="InterPro" id="IPR003593">
    <property type="entry name" value="AAA+_ATPase"/>
</dbReference>
<sequence length="325" mass="34129">MTGPGLDLALTVPGRLDVALRADPGEVLAVIGPNGAGKTTLLHALSGLVPAAGHARLGDRELLAQPVRERRVGLVFQDQVLFPHLSALENVAFGLRARGTPRARAREAAAAWLERVGLAELAGRRPSQLSGGQAQRVAIARALVTEPALLLLDEPMAGLDVGVAADLRVELRRHLADFGGVAVLVTHDALDALTLATRVVVLEGGRVAQEGPPEEVAARPRTEHVARLVGLNVVRREGRLAAFRPSDVTLSLEQPVGSARLVWHGPVRTLAPHGDAVRVQVAARPDLIADVTPLAARDLGLEPGVEVWLAVKATAVATYATDDPA</sequence>
<keyword evidence="9" id="KW-1185">Reference proteome</keyword>
<dbReference type="PROSITE" id="PS00211">
    <property type="entry name" value="ABC_TRANSPORTER_1"/>
    <property type="match status" value="1"/>
</dbReference>
<dbReference type="SMART" id="SM00382">
    <property type="entry name" value="AAA"/>
    <property type="match status" value="1"/>
</dbReference>
<keyword evidence="4 8" id="KW-0067">ATP-binding</keyword>
<dbReference type="PROSITE" id="PS51866">
    <property type="entry name" value="MOP"/>
    <property type="match status" value="1"/>
</dbReference>
<dbReference type="RefSeq" id="WP_345264545.1">
    <property type="nucleotide sequence ID" value="NZ_BAABIM010000002.1"/>
</dbReference>
<dbReference type="EMBL" id="BAABIM010000002">
    <property type="protein sequence ID" value="GAA4679700.1"/>
    <property type="molecule type" value="Genomic_DNA"/>
</dbReference>
<evidence type="ECO:0000256" key="3">
    <source>
        <dbReference type="ARBA" id="ARBA00022741"/>
    </source>
</evidence>
<reference evidence="9" key="1">
    <citation type="journal article" date="2019" name="Int. J. Syst. Evol. Microbiol.">
        <title>The Global Catalogue of Microorganisms (GCM) 10K type strain sequencing project: providing services to taxonomists for standard genome sequencing and annotation.</title>
        <authorList>
            <consortium name="The Broad Institute Genomics Platform"/>
            <consortium name="The Broad Institute Genome Sequencing Center for Infectious Disease"/>
            <person name="Wu L."/>
            <person name="Ma J."/>
        </authorList>
    </citation>
    <scope>NUCLEOTIDE SEQUENCE [LARGE SCALE GENOMIC DNA]</scope>
    <source>
        <strain evidence="9">JCM 18127</strain>
    </source>
</reference>
<evidence type="ECO:0000256" key="1">
    <source>
        <dbReference type="ARBA" id="ARBA00022448"/>
    </source>
</evidence>
<dbReference type="Pfam" id="PF00005">
    <property type="entry name" value="ABC_tran"/>
    <property type="match status" value="1"/>
</dbReference>
<gene>
    <name evidence="8" type="ORF">GCM10023226_16130</name>
</gene>
<dbReference type="InterPro" id="IPR003439">
    <property type="entry name" value="ABC_transporter-like_ATP-bd"/>
</dbReference>
<dbReference type="InterPro" id="IPR027417">
    <property type="entry name" value="P-loop_NTPase"/>
</dbReference>
<feature type="domain" description="Mop" evidence="7">
    <location>
        <begin position="256"/>
        <end position="320"/>
    </location>
</feature>
<dbReference type="Pfam" id="PF03459">
    <property type="entry name" value="TOBE"/>
    <property type="match status" value="1"/>
</dbReference>